<gene>
    <name evidence="3" type="ORF">SAMN02745823_02337</name>
</gene>
<reference evidence="3 4" key="1">
    <citation type="submission" date="2016-11" db="EMBL/GenBank/DDBJ databases">
        <authorList>
            <person name="Jaros S."/>
            <person name="Januszkiewicz K."/>
            <person name="Wedrychowicz H."/>
        </authorList>
    </citation>
    <scope>NUCLEOTIDE SEQUENCE [LARGE SCALE GENOMIC DNA]</scope>
    <source>
        <strain evidence="3 4">DSM 10068</strain>
    </source>
</reference>
<dbReference type="AlphaFoldDB" id="A0A1M5Y8H9"/>
<dbReference type="InterPro" id="IPR014194">
    <property type="entry name" value="Spore_III_AE"/>
</dbReference>
<protein>
    <submittedName>
        <fullName evidence="3">Stage III sporulation protein AE</fullName>
    </submittedName>
</protein>
<dbReference type="Pfam" id="PF09546">
    <property type="entry name" value="Spore_III_AE"/>
    <property type="match status" value="1"/>
</dbReference>
<feature type="chain" id="PRO_5012115818" evidence="2">
    <location>
        <begin position="24"/>
        <end position="384"/>
    </location>
</feature>
<evidence type="ECO:0000313" key="3">
    <source>
        <dbReference type="EMBL" id="SHI08282.1"/>
    </source>
</evidence>
<keyword evidence="4" id="KW-1185">Reference proteome</keyword>
<organism evidence="3 4">
    <name type="scientific">Sporobacter termitidis DSM 10068</name>
    <dbReference type="NCBI Taxonomy" id="1123282"/>
    <lineage>
        <taxon>Bacteria</taxon>
        <taxon>Bacillati</taxon>
        <taxon>Bacillota</taxon>
        <taxon>Clostridia</taxon>
        <taxon>Eubacteriales</taxon>
        <taxon>Oscillospiraceae</taxon>
        <taxon>Sporobacter</taxon>
    </lineage>
</organism>
<feature type="transmembrane region" description="Helical" evidence="1">
    <location>
        <begin position="131"/>
        <end position="155"/>
    </location>
</feature>
<proteinExistence type="predicted"/>
<sequence length="384" mass="38702">MKKLIIIIFLAALALALSTSAGAAGTAAPAGADNAAAGRLTDDDIQKSQSDALETDKLERALPEEAGKTLGNMKVTDSLDLSGGLQKILKSVSENVGGIFSGALKSAVVILLIAVLCGVVSSAFDAASKYVILAGILAISVVSVSNVSAFIGLGGKTLDEMNTFSKMLLPTLTTAAAASGAITSAAAKYAATALFMDILMTVAKNVVMPLIYAYTATSIAEAALGGEGLAGASNLLKWLAKTLMTVAMLLFIAYLSLTGVITGSVDAASTKALKSTISTVLPVVGSIIADASETVLAGASILRNAIGVFGLLAVVGTCILPFLRLGANYLLYKAAAGLSAAIADSRITKLVNAVSTAFGMMLGLVGSSALMLFISIISVIKVVT</sequence>
<evidence type="ECO:0000313" key="4">
    <source>
        <dbReference type="Proteomes" id="UP000183995"/>
    </source>
</evidence>
<keyword evidence="1" id="KW-1133">Transmembrane helix</keyword>
<feature type="transmembrane region" description="Helical" evidence="1">
    <location>
        <begin position="99"/>
        <end position="124"/>
    </location>
</feature>
<feature type="signal peptide" evidence="2">
    <location>
        <begin position="1"/>
        <end position="23"/>
    </location>
</feature>
<feature type="transmembrane region" description="Helical" evidence="1">
    <location>
        <begin position="235"/>
        <end position="260"/>
    </location>
</feature>
<feature type="transmembrane region" description="Helical" evidence="1">
    <location>
        <begin position="360"/>
        <end position="383"/>
    </location>
</feature>
<dbReference type="STRING" id="1123282.SAMN02745823_02337"/>
<dbReference type="RefSeq" id="WP_073079076.1">
    <property type="nucleotide sequence ID" value="NZ_FQXV01000007.1"/>
</dbReference>
<keyword evidence="2" id="KW-0732">Signal</keyword>
<evidence type="ECO:0000256" key="2">
    <source>
        <dbReference type="SAM" id="SignalP"/>
    </source>
</evidence>
<evidence type="ECO:0000256" key="1">
    <source>
        <dbReference type="SAM" id="Phobius"/>
    </source>
</evidence>
<feature type="transmembrane region" description="Helical" evidence="1">
    <location>
        <begin position="167"/>
        <end position="187"/>
    </location>
</feature>
<dbReference type="Proteomes" id="UP000183995">
    <property type="component" value="Unassembled WGS sequence"/>
</dbReference>
<name>A0A1M5Y8H9_9FIRM</name>
<accession>A0A1M5Y8H9</accession>
<keyword evidence="1" id="KW-0472">Membrane</keyword>
<dbReference type="OrthoDB" id="1706761at2"/>
<feature type="transmembrane region" description="Helical" evidence="1">
    <location>
        <begin position="301"/>
        <end position="323"/>
    </location>
</feature>
<dbReference type="EMBL" id="FQXV01000007">
    <property type="protein sequence ID" value="SHI08282.1"/>
    <property type="molecule type" value="Genomic_DNA"/>
</dbReference>
<keyword evidence="1" id="KW-0812">Transmembrane</keyword>